<evidence type="ECO:0000313" key="1">
    <source>
        <dbReference type="EMBL" id="KAF0915505.1"/>
    </source>
</evidence>
<dbReference type="EMBL" id="SPHZ02000006">
    <property type="protein sequence ID" value="KAF0915505.1"/>
    <property type="molecule type" value="Genomic_DNA"/>
</dbReference>
<dbReference type="AlphaFoldDB" id="A0A6G1DRP2"/>
<comment type="caution">
    <text evidence="1">The sequence shown here is derived from an EMBL/GenBank/DDBJ whole genome shotgun (WGS) entry which is preliminary data.</text>
</comment>
<name>A0A6G1DRP2_9ORYZ</name>
<sequence length="133" mass="14135">MQECDWRGKVMRGWIQAPHQFWLCGSTQGCGGLVGEASGDGDDRIWCPLARFGLPLSRSSGNDDRHGVVVASMMENGGRGNVDGPMVTQLWARDASAGGDGCGGYLHGGCWGLLNVGELAGREQRLEPATLCQ</sequence>
<dbReference type="PROSITE" id="PS51257">
    <property type="entry name" value="PROKAR_LIPOPROTEIN"/>
    <property type="match status" value="1"/>
</dbReference>
<proteinExistence type="predicted"/>
<dbReference type="Proteomes" id="UP000479710">
    <property type="component" value="Unassembled WGS sequence"/>
</dbReference>
<protein>
    <submittedName>
        <fullName evidence="1">Uncharacterized protein</fullName>
    </submittedName>
</protein>
<keyword evidence="2" id="KW-1185">Reference proteome</keyword>
<accession>A0A6G1DRP2</accession>
<reference evidence="1 2" key="1">
    <citation type="submission" date="2019-11" db="EMBL/GenBank/DDBJ databases">
        <title>Whole genome sequence of Oryza granulata.</title>
        <authorList>
            <person name="Li W."/>
        </authorList>
    </citation>
    <scope>NUCLEOTIDE SEQUENCE [LARGE SCALE GENOMIC DNA]</scope>
    <source>
        <strain evidence="2">cv. Menghai</strain>
        <tissue evidence="1">Leaf</tissue>
    </source>
</reference>
<evidence type="ECO:0000313" key="2">
    <source>
        <dbReference type="Proteomes" id="UP000479710"/>
    </source>
</evidence>
<gene>
    <name evidence="1" type="ORF">E2562_036544</name>
</gene>
<organism evidence="1 2">
    <name type="scientific">Oryza meyeriana var. granulata</name>
    <dbReference type="NCBI Taxonomy" id="110450"/>
    <lineage>
        <taxon>Eukaryota</taxon>
        <taxon>Viridiplantae</taxon>
        <taxon>Streptophyta</taxon>
        <taxon>Embryophyta</taxon>
        <taxon>Tracheophyta</taxon>
        <taxon>Spermatophyta</taxon>
        <taxon>Magnoliopsida</taxon>
        <taxon>Liliopsida</taxon>
        <taxon>Poales</taxon>
        <taxon>Poaceae</taxon>
        <taxon>BOP clade</taxon>
        <taxon>Oryzoideae</taxon>
        <taxon>Oryzeae</taxon>
        <taxon>Oryzinae</taxon>
        <taxon>Oryza</taxon>
        <taxon>Oryza meyeriana</taxon>
    </lineage>
</organism>